<keyword evidence="6 8" id="KW-0472">Membrane</keyword>
<dbReference type="InterPro" id="IPR018047">
    <property type="entry name" value="Ammonium_transpt_CS"/>
</dbReference>
<feature type="transmembrane region" description="Helical" evidence="8">
    <location>
        <begin position="230"/>
        <end position="252"/>
    </location>
</feature>
<evidence type="ECO:0000256" key="7">
    <source>
        <dbReference type="ARBA" id="ARBA00023177"/>
    </source>
</evidence>
<dbReference type="Pfam" id="PF00909">
    <property type="entry name" value="Ammonium_transp"/>
    <property type="match status" value="1"/>
</dbReference>
<dbReference type="InterPro" id="IPR001905">
    <property type="entry name" value="Ammonium_transpt"/>
</dbReference>
<keyword evidence="11" id="KW-1185">Reference proteome</keyword>
<name>A0AA35T2C1_GEOBA</name>
<evidence type="ECO:0000256" key="6">
    <source>
        <dbReference type="ARBA" id="ARBA00023136"/>
    </source>
</evidence>
<evidence type="ECO:0000256" key="3">
    <source>
        <dbReference type="ARBA" id="ARBA00022448"/>
    </source>
</evidence>
<reference evidence="10" key="1">
    <citation type="submission" date="2023-03" db="EMBL/GenBank/DDBJ databases">
        <authorList>
            <person name="Steffen K."/>
            <person name="Cardenas P."/>
        </authorList>
    </citation>
    <scope>NUCLEOTIDE SEQUENCE</scope>
</reference>
<dbReference type="GO" id="GO:0005886">
    <property type="term" value="C:plasma membrane"/>
    <property type="evidence" value="ECO:0007669"/>
    <property type="project" value="UniProtKB-SubCell"/>
</dbReference>
<feature type="transmembrane region" description="Helical" evidence="8">
    <location>
        <begin position="6"/>
        <end position="29"/>
    </location>
</feature>
<evidence type="ECO:0000256" key="1">
    <source>
        <dbReference type="ARBA" id="ARBA00004141"/>
    </source>
</evidence>
<keyword evidence="3 8" id="KW-0813">Transport</keyword>
<feature type="transmembrane region" description="Helical" evidence="8">
    <location>
        <begin position="353"/>
        <end position="378"/>
    </location>
</feature>
<feature type="transmembrane region" description="Helical" evidence="8">
    <location>
        <begin position="41"/>
        <end position="59"/>
    </location>
</feature>
<sequence length="405" mass="42120">MEFTELQVLSFLISAALVFLMVPGLALFYGGLVRHKNVIGTMMHSVTAIGVVSVLWVLWGYSLAFSDSVGGLGFVGDLAKFGMIGVEPDEQAFMIFQGMFAIITVALIAGGFAERFKFKSYIIFAALWVTIVYAPLCHWVWGGGWLGNLGSILGMSEAGFALDFAGGTVVHIASGTAALAAALIVGRRTGFGTVNLTPGNVPLVLLGAGLLWFGWFGFNAGSSFDLSTASAANAFVVTNVAAATAMSSWSIISWFITKRPSASGAAAGAVAGLVAITPAAGFVGVMPAIIIGAGAGGACFIAVELMHKFRVDDSLDVFGIHGIGGMWGALATGIFVGIGFGALEADVSRLEQIFYQIIGIGAAFGWSFVVSAIILLALKYTIGLRITDQEEETGIDLTQHGEGMN</sequence>
<gene>
    <name evidence="10" type="ORF">GBAR_LOCUS22272</name>
</gene>
<dbReference type="GO" id="GO:0008519">
    <property type="term" value="F:ammonium channel activity"/>
    <property type="evidence" value="ECO:0007669"/>
    <property type="project" value="InterPro"/>
</dbReference>
<accession>A0AA35T2C1</accession>
<evidence type="ECO:0000259" key="9">
    <source>
        <dbReference type="Pfam" id="PF00909"/>
    </source>
</evidence>
<dbReference type="AlphaFoldDB" id="A0AA35T2C1"/>
<dbReference type="EMBL" id="CASHTH010003070">
    <property type="protein sequence ID" value="CAI8039934.1"/>
    <property type="molecule type" value="Genomic_DNA"/>
</dbReference>
<protein>
    <recommendedName>
        <fullName evidence="8">Ammonium transporter</fullName>
    </recommendedName>
</protein>
<dbReference type="InterPro" id="IPR024041">
    <property type="entry name" value="NH4_transpt_AmtB-like_dom"/>
</dbReference>
<feature type="transmembrane region" description="Helical" evidence="8">
    <location>
        <begin position="120"/>
        <end position="141"/>
    </location>
</feature>
<evidence type="ECO:0000313" key="11">
    <source>
        <dbReference type="Proteomes" id="UP001174909"/>
    </source>
</evidence>
<dbReference type="SUPFAM" id="SSF111352">
    <property type="entry name" value="Ammonium transporter"/>
    <property type="match status" value="1"/>
</dbReference>
<feature type="transmembrane region" description="Helical" evidence="8">
    <location>
        <begin position="92"/>
        <end position="113"/>
    </location>
</feature>
<dbReference type="PANTHER" id="PTHR43029">
    <property type="entry name" value="AMMONIUM TRANSPORTER MEP2"/>
    <property type="match status" value="1"/>
</dbReference>
<evidence type="ECO:0000256" key="5">
    <source>
        <dbReference type="ARBA" id="ARBA00022989"/>
    </source>
</evidence>
<keyword evidence="7 8" id="KW-0924">Ammonia transport</keyword>
<dbReference type="InterPro" id="IPR029020">
    <property type="entry name" value="Ammonium/urea_transptr"/>
</dbReference>
<proteinExistence type="inferred from homology"/>
<feature type="transmembrane region" description="Helical" evidence="8">
    <location>
        <begin position="264"/>
        <end position="282"/>
    </location>
</feature>
<organism evidence="10 11">
    <name type="scientific">Geodia barretti</name>
    <name type="common">Barrett's horny sponge</name>
    <dbReference type="NCBI Taxonomy" id="519541"/>
    <lineage>
        <taxon>Eukaryota</taxon>
        <taxon>Metazoa</taxon>
        <taxon>Porifera</taxon>
        <taxon>Demospongiae</taxon>
        <taxon>Heteroscleromorpha</taxon>
        <taxon>Tetractinellida</taxon>
        <taxon>Astrophorina</taxon>
        <taxon>Geodiidae</taxon>
        <taxon>Geodia</taxon>
    </lineage>
</organism>
<dbReference type="Proteomes" id="UP001174909">
    <property type="component" value="Unassembled WGS sequence"/>
</dbReference>
<dbReference type="NCBIfam" id="TIGR00836">
    <property type="entry name" value="amt"/>
    <property type="match status" value="1"/>
</dbReference>
<dbReference type="PANTHER" id="PTHR43029:SF10">
    <property type="entry name" value="AMMONIUM TRANSPORTER MEP2"/>
    <property type="match status" value="1"/>
</dbReference>
<keyword evidence="4 8" id="KW-0812">Transmembrane</keyword>
<comment type="subcellular location">
    <subcellularLocation>
        <location evidence="8">Cell membrane</location>
        <topology evidence="8">Multi-pass membrane protein</topology>
    </subcellularLocation>
    <subcellularLocation>
        <location evidence="1">Membrane</location>
        <topology evidence="1">Multi-pass membrane protein</topology>
    </subcellularLocation>
</comment>
<evidence type="ECO:0000256" key="8">
    <source>
        <dbReference type="RuleBase" id="RU362002"/>
    </source>
</evidence>
<dbReference type="PROSITE" id="PS01219">
    <property type="entry name" value="AMMONIUM_TRANSP"/>
    <property type="match status" value="1"/>
</dbReference>
<feature type="transmembrane region" description="Helical" evidence="8">
    <location>
        <begin position="318"/>
        <end position="341"/>
    </location>
</feature>
<feature type="transmembrane region" description="Helical" evidence="8">
    <location>
        <begin position="161"/>
        <end position="185"/>
    </location>
</feature>
<feature type="domain" description="Ammonium transporter AmtB-like" evidence="9">
    <location>
        <begin position="11"/>
        <end position="402"/>
    </location>
</feature>
<comment type="similarity">
    <text evidence="2 8">Belongs to the ammonia transporter channel (TC 1.A.11.2) family.</text>
</comment>
<comment type="caution">
    <text evidence="10">The sequence shown here is derived from an EMBL/GenBank/DDBJ whole genome shotgun (WGS) entry which is preliminary data.</text>
</comment>
<feature type="transmembrane region" description="Helical" evidence="8">
    <location>
        <begin position="197"/>
        <end position="218"/>
    </location>
</feature>
<dbReference type="Gene3D" id="1.10.3430.10">
    <property type="entry name" value="Ammonium transporter AmtB like domains"/>
    <property type="match status" value="1"/>
</dbReference>
<feature type="transmembrane region" description="Helical" evidence="8">
    <location>
        <begin position="288"/>
        <end position="306"/>
    </location>
</feature>
<evidence type="ECO:0000256" key="4">
    <source>
        <dbReference type="ARBA" id="ARBA00022692"/>
    </source>
</evidence>
<evidence type="ECO:0000313" key="10">
    <source>
        <dbReference type="EMBL" id="CAI8039934.1"/>
    </source>
</evidence>
<evidence type="ECO:0000256" key="2">
    <source>
        <dbReference type="ARBA" id="ARBA00005887"/>
    </source>
</evidence>
<keyword evidence="5 8" id="KW-1133">Transmembrane helix</keyword>